<dbReference type="InterPro" id="IPR033734">
    <property type="entry name" value="Jacalin-like_lectin_dom_plant"/>
</dbReference>
<proteinExistence type="inferred from homology"/>
<comment type="similarity">
    <text evidence="1">Belongs to the jacalin lectin family.</text>
</comment>
<organism evidence="5 6">
    <name type="scientific">Rubus argutus</name>
    <name type="common">Southern blackberry</name>
    <dbReference type="NCBI Taxonomy" id="59490"/>
    <lineage>
        <taxon>Eukaryota</taxon>
        <taxon>Viridiplantae</taxon>
        <taxon>Streptophyta</taxon>
        <taxon>Embryophyta</taxon>
        <taxon>Tracheophyta</taxon>
        <taxon>Spermatophyta</taxon>
        <taxon>Magnoliopsida</taxon>
        <taxon>eudicotyledons</taxon>
        <taxon>Gunneridae</taxon>
        <taxon>Pentapetalae</taxon>
        <taxon>rosids</taxon>
        <taxon>fabids</taxon>
        <taxon>Rosales</taxon>
        <taxon>Rosaceae</taxon>
        <taxon>Rosoideae</taxon>
        <taxon>Rosoideae incertae sedis</taxon>
        <taxon>Rubus</taxon>
    </lineage>
</organism>
<dbReference type="GO" id="GO:0005536">
    <property type="term" value="F:D-glucose binding"/>
    <property type="evidence" value="ECO:0007669"/>
    <property type="project" value="UniProtKB-ARBA"/>
</dbReference>
<dbReference type="GO" id="GO:0005537">
    <property type="term" value="F:D-mannose binding"/>
    <property type="evidence" value="ECO:0007669"/>
    <property type="project" value="UniProtKB-ARBA"/>
</dbReference>
<evidence type="ECO:0000313" key="5">
    <source>
        <dbReference type="EMBL" id="KAK9933284.1"/>
    </source>
</evidence>
<name>A0AAW1XAU7_RUBAR</name>
<dbReference type="SUPFAM" id="SSF51101">
    <property type="entry name" value="Mannose-binding lectins"/>
    <property type="match status" value="1"/>
</dbReference>
<gene>
    <name evidence="5" type="ORF">M0R45_020485</name>
</gene>
<comment type="caution">
    <text evidence="5">The sequence shown here is derived from an EMBL/GenBank/DDBJ whole genome shotgun (WGS) entry which is preliminary data.</text>
</comment>
<dbReference type="SMART" id="SM00915">
    <property type="entry name" value="Jacalin"/>
    <property type="match status" value="1"/>
</dbReference>
<dbReference type="FunFam" id="2.100.10.30:FF:000001">
    <property type="entry name" value="Jacalin-related lectin 33"/>
    <property type="match status" value="1"/>
</dbReference>
<dbReference type="Pfam" id="PF01419">
    <property type="entry name" value="Jacalin"/>
    <property type="match status" value="1"/>
</dbReference>
<feature type="region of interest" description="Disordered" evidence="3">
    <location>
        <begin position="1"/>
        <end position="33"/>
    </location>
</feature>
<evidence type="ECO:0000256" key="3">
    <source>
        <dbReference type="SAM" id="MobiDB-lite"/>
    </source>
</evidence>
<dbReference type="Proteomes" id="UP001457282">
    <property type="component" value="Unassembled WGS sequence"/>
</dbReference>
<dbReference type="Gene3D" id="2.100.10.30">
    <property type="entry name" value="Jacalin-like lectin domain"/>
    <property type="match status" value="1"/>
</dbReference>
<feature type="domain" description="Jacalin-type lectin" evidence="4">
    <location>
        <begin position="17"/>
        <end position="167"/>
    </location>
</feature>
<keyword evidence="2" id="KW-0430">Lectin</keyword>
<evidence type="ECO:0000313" key="6">
    <source>
        <dbReference type="Proteomes" id="UP001457282"/>
    </source>
</evidence>
<reference evidence="5 6" key="1">
    <citation type="journal article" date="2023" name="G3 (Bethesda)">
        <title>A chromosome-length genome assembly and annotation of blackberry (Rubus argutus, cv. 'Hillquist').</title>
        <authorList>
            <person name="Bruna T."/>
            <person name="Aryal R."/>
            <person name="Dudchenko O."/>
            <person name="Sargent D.J."/>
            <person name="Mead D."/>
            <person name="Buti M."/>
            <person name="Cavallini A."/>
            <person name="Hytonen T."/>
            <person name="Andres J."/>
            <person name="Pham M."/>
            <person name="Weisz D."/>
            <person name="Mascagni F."/>
            <person name="Usai G."/>
            <person name="Natali L."/>
            <person name="Bassil N."/>
            <person name="Fernandez G.E."/>
            <person name="Lomsadze A."/>
            <person name="Armour M."/>
            <person name="Olukolu B."/>
            <person name="Poorten T."/>
            <person name="Britton C."/>
            <person name="Davik J."/>
            <person name="Ashrafi H."/>
            <person name="Aiden E.L."/>
            <person name="Borodovsky M."/>
            <person name="Worthington M."/>
        </authorList>
    </citation>
    <scope>NUCLEOTIDE SEQUENCE [LARGE SCALE GENOMIC DNA]</scope>
    <source>
        <strain evidence="5">PI 553951</strain>
    </source>
</reference>
<dbReference type="PROSITE" id="PS51752">
    <property type="entry name" value="JACALIN_LECTIN"/>
    <property type="match status" value="1"/>
</dbReference>
<evidence type="ECO:0000259" key="4">
    <source>
        <dbReference type="PROSITE" id="PS51752"/>
    </source>
</evidence>
<evidence type="ECO:0000256" key="1">
    <source>
        <dbReference type="ARBA" id="ARBA00006568"/>
    </source>
</evidence>
<dbReference type="CDD" id="cd09612">
    <property type="entry name" value="Jacalin"/>
    <property type="match status" value="1"/>
</dbReference>
<dbReference type="AlphaFoldDB" id="A0AAW1XAU7"/>
<dbReference type="InterPro" id="IPR036404">
    <property type="entry name" value="Jacalin-like_lectin_dom_sf"/>
</dbReference>
<dbReference type="InterPro" id="IPR001229">
    <property type="entry name" value="Jacalin-like_lectin_dom"/>
</dbReference>
<dbReference type="PANTHER" id="PTHR47293">
    <property type="entry name" value="JACALIN-RELATED LECTIN 3"/>
    <property type="match status" value="1"/>
</dbReference>
<accession>A0AAW1XAU7</accession>
<evidence type="ECO:0000256" key="2">
    <source>
        <dbReference type="ARBA" id="ARBA00022734"/>
    </source>
</evidence>
<dbReference type="PANTHER" id="PTHR47293:SF68">
    <property type="entry name" value="JACALIN-RELATED LECTIN 3"/>
    <property type="match status" value="1"/>
</dbReference>
<protein>
    <recommendedName>
        <fullName evidence="4">Jacalin-type lectin domain-containing protein</fullName>
    </recommendedName>
</protein>
<dbReference type="EMBL" id="JBEDUW010000004">
    <property type="protein sequence ID" value="KAK9933284.1"/>
    <property type="molecule type" value="Genomic_DNA"/>
</dbReference>
<sequence>MSLNSNLSSKDSDETKPLKRGPYGSENGGNSFDDGVHSTVRQLLISTNPESSRIVCIQIEYDDNGSSFWSDKHGEEDDYHTYTIQLDYPYEFLTSVHGTYCKLWRLPTYICSLTFRSNQKTYGPYGKEGGPFGKYFSIQAPGNMIVGFHGRASMFMDLRAIGAYLKPLEKYNPSKLVSDSVVPALRDPSYPLLPARYPKLIKKHDEEHSKQVSCIISDNQVTGNEGDRNGAFAVGNKYINTYYYYSEKFKEMYN</sequence>
<keyword evidence="6" id="KW-1185">Reference proteome</keyword>